<feature type="domain" description="Reverse transcriptase" evidence="1">
    <location>
        <begin position="2"/>
        <end position="90"/>
    </location>
</feature>
<evidence type="ECO:0000313" key="2">
    <source>
        <dbReference type="EMBL" id="CAB0034034.1"/>
    </source>
</evidence>
<protein>
    <recommendedName>
        <fullName evidence="1">Reverse transcriptase domain-containing protein</fullName>
    </recommendedName>
</protein>
<dbReference type="EMBL" id="CADCXV010000731">
    <property type="protein sequence ID" value="CAB0034034.1"/>
    <property type="molecule type" value="Genomic_DNA"/>
</dbReference>
<dbReference type="InterPro" id="IPR043502">
    <property type="entry name" value="DNA/RNA_pol_sf"/>
</dbReference>
<sequence length="104" mass="12118">MSKILERVIHTQLITYLIDHDLLSPHQHGFRPSHSTNTAILDIAERVRSAIDERMVSVLVSFDFSKAFDTIPHHRLIVRLREIVCDDLKIRRFADYLNLRSLAV</sequence>
<dbReference type="InterPro" id="IPR000477">
    <property type="entry name" value="RT_dom"/>
</dbReference>
<organism evidence="2 3">
    <name type="scientific">Trichogramma brassicae</name>
    <dbReference type="NCBI Taxonomy" id="86971"/>
    <lineage>
        <taxon>Eukaryota</taxon>
        <taxon>Metazoa</taxon>
        <taxon>Ecdysozoa</taxon>
        <taxon>Arthropoda</taxon>
        <taxon>Hexapoda</taxon>
        <taxon>Insecta</taxon>
        <taxon>Pterygota</taxon>
        <taxon>Neoptera</taxon>
        <taxon>Endopterygota</taxon>
        <taxon>Hymenoptera</taxon>
        <taxon>Apocrita</taxon>
        <taxon>Proctotrupomorpha</taxon>
        <taxon>Chalcidoidea</taxon>
        <taxon>Trichogrammatidae</taxon>
        <taxon>Trichogramma</taxon>
    </lineage>
</organism>
<keyword evidence="3" id="KW-1185">Reference proteome</keyword>
<evidence type="ECO:0000259" key="1">
    <source>
        <dbReference type="Pfam" id="PF00078"/>
    </source>
</evidence>
<dbReference type="Proteomes" id="UP000479190">
    <property type="component" value="Unassembled WGS sequence"/>
</dbReference>
<dbReference type="Pfam" id="PF00078">
    <property type="entry name" value="RVT_1"/>
    <property type="match status" value="1"/>
</dbReference>
<reference evidence="2 3" key="1">
    <citation type="submission" date="2020-02" db="EMBL/GenBank/DDBJ databases">
        <authorList>
            <person name="Ferguson B K."/>
        </authorList>
    </citation>
    <scope>NUCLEOTIDE SEQUENCE [LARGE SCALE GENOMIC DNA]</scope>
</reference>
<dbReference type="OrthoDB" id="7699714at2759"/>
<accession>A0A6H5IB75</accession>
<dbReference type="AlphaFoldDB" id="A0A6H5IB75"/>
<evidence type="ECO:0000313" key="3">
    <source>
        <dbReference type="Proteomes" id="UP000479190"/>
    </source>
</evidence>
<dbReference type="GO" id="GO:0071897">
    <property type="term" value="P:DNA biosynthetic process"/>
    <property type="evidence" value="ECO:0007669"/>
    <property type="project" value="UniProtKB-ARBA"/>
</dbReference>
<dbReference type="PANTHER" id="PTHR33332">
    <property type="entry name" value="REVERSE TRANSCRIPTASE DOMAIN-CONTAINING PROTEIN"/>
    <property type="match status" value="1"/>
</dbReference>
<gene>
    <name evidence="2" type="ORF">TBRA_LOCUS5932</name>
</gene>
<dbReference type="SUPFAM" id="SSF56672">
    <property type="entry name" value="DNA/RNA polymerases"/>
    <property type="match status" value="1"/>
</dbReference>
<name>A0A6H5IB75_9HYME</name>
<proteinExistence type="predicted"/>